<accession>A0A917RFL9</accession>
<dbReference type="Gene3D" id="1.10.287.1060">
    <property type="entry name" value="ESAT-6-like"/>
    <property type="match status" value="1"/>
</dbReference>
<dbReference type="AlphaFoldDB" id="A0A917RFL9"/>
<dbReference type="InterPro" id="IPR036689">
    <property type="entry name" value="ESAT-6-like_sf"/>
</dbReference>
<reference evidence="1" key="1">
    <citation type="journal article" date="2014" name="Int. J. Syst. Evol. Microbiol.">
        <title>Complete genome sequence of Corynebacterium casei LMG S-19264T (=DSM 44701T), isolated from a smear-ripened cheese.</title>
        <authorList>
            <consortium name="US DOE Joint Genome Institute (JGI-PGF)"/>
            <person name="Walter F."/>
            <person name="Albersmeier A."/>
            <person name="Kalinowski J."/>
            <person name="Ruckert C."/>
        </authorList>
    </citation>
    <scope>NUCLEOTIDE SEQUENCE</scope>
    <source>
        <strain evidence="1">JCM 13064</strain>
    </source>
</reference>
<organism evidence="1 2">
    <name type="scientific">Sphaerisporangium melleum</name>
    <dbReference type="NCBI Taxonomy" id="321316"/>
    <lineage>
        <taxon>Bacteria</taxon>
        <taxon>Bacillati</taxon>
        <taxon>Actinomycetota</taxon>
        <taxon>Actinomycetes</taxon>
        <taxon>Streptosporangiales</taxon>
        <taxon>Streptosporangiaceae</taxon>
        <taxon>Sphaerisporangium</taxon>
    </lineage>
</organism>
<evidence type="ECO:0000313" key="1">
    <source>
        <dbReference type="EMBL" id="GGL04108.1"/>
    </source>
</evidence>
<evidence type="ECO:0008006" key="3">
    <source>
        <dbReference type="Google" id="ProtNLM"/>
    </source>
</evidence>
<name>A0A917RFL9_9ACTN</name>
<dbReference type="Proteomes" id="UP000645217">
    <property type="component" value="Unassembled WGS sequence"/>
</dbReference>
<sequence>MPRILLDFEAIEATSARLDSTRDSIVPMLEDLRGRVDGLLQEALVFPQSSPAMTESYNKFNTGLLSAMEGITAFAKQFRDIVNQMREMDGEMANSIRESG</sequence>
<keyword evidence="2" id="KW-1185">Reference proteome</keyword>
<dbReference type="EMBL" id="BMNT01000031">
    <property type="protein sequence ID" value="GGL04108.1"/>
    <property type="molecule type" value="Genomic_DNA"/>
</dbReference>
<gene>
    <name evidence="1" type="ORF">GCM10007964_52770</name>
</gene>
<comment type="caution">
    <text evidence="1">The sequence shown here is derived from an EMBL/GenBank/DDBJ whole genome shotgun (WGS) entry which is preliminary data.</text>
</comment>
<evidence type="ECO:0000313" key="2">
    <source>
        <dbReference type="Proteomes" id="UP000645217"/>
    </source>
</evidence>
<protein>
    <recommendedName>
        <fullName evidence="3">WXG100 family type VII secretion target</fullName>
    </recommendedName>
</protein>
<dbReference type="SUPFAM" id="SSF140453">
    <property type="entry name" value="EsxAB dimer-like"/>
    <property type="match status" value="1"/>
</dbReference>
<proteinExistence type="predicted"/>
<dbReference type="RefSeq" id="WP_189165721.1">
    <property type="nucleotide sequence ID" value="NZ_BMNT01000031.1"/>
</dbReference>
<reference evidence="1" key="2">
    <citation type="submission" date="2020-09" db="EMBL/GenBank/DDBJ databases">
        <authorList>
            <person name="Sun Q."/>
            <person name="Ohkuma M."/>
        </authorList>
    </citation>
    <scope>NUCLEOTIDE SEQUENCE</scope>
    <source>
        <strain evidence="1">JCM 13064</strain>
    </source>
</reference>